<dbReference type="RefSeq" id="XP_007735392.1">
    <property type="nucleotide sequence ID" value="XM_007737202.1"/>
</dbReference>
<accession>W9YES5</accession>
<dbReference type="eggNOG" id="ENOG502STPQ">
    <property type="taxonomic scope" value="Eukaryota"/>
</dbReference>
<protein>
    <recommendedName>
        <fullName evidence="2">Extracellular mutant protein 11 C-terminal domain-containing protein</fullName>
    </recommendedName>
</protein>
<dbReference type="HOGENOM" id="CLU_520730_0_0_1"/>
<sequence length="525" mass="58413">MKQFVQNREGTSAQTLLANRSLTPQPISHRDQATHPHDDVGQIPRAASRDGRHNDTKRHDAVKLKLPVPNTIGKRPSPSDYPPDAGHNVAGHVSTTAHNSSARTVPNMQAPRRPVASAFDDTQSIHFDDSTSIAEDQDGQMNMHVRTGLPRNTPDPLRTTSVQHLYNTYEGHPAAPHEREGAVGRLPDWQATVDAERHRQGQPPKFGTRFDNGITEYTYSDDGHDEGYDLDGEYTVPSPSWDNTPSRTRTAREPNPTRTLKKGVVNSAVRHAVTEEPPSPPLPTKRKPLSAIGPTEITELPLNQHINRFKVGKAADGDDLAAPSKEIHSSVHAPQEHSSNMPQPAFSSKVSSYNESSSEEDQPHRLDAPNSTPSLKRSHQDCDLDFDRRTLETKSITDLDAIPFATDPSAAPPEPAVDANGNQMTVSAKLTNLTKMRPEDQRQFFKSQTDEEREQTASWFLDKFRSDMQKLMAVRLERRKTALKFELEVKKHERRVQLKKADVDRELEGLRKGGVELISGRAAAK</sequence>
<reference evidence="3 4" key="1">
    <citation type="submission" date="2013-03" db="EMBL/GenBank/DDBJ databases">
        <title>The Genome Sequence of Capronia epimyces CBS 606.96.</title>
        <authorList>
            <consortium name="The Broad Institute Genomics Platform"/>
            <person name="Cuomo C."/>
            <person name="de Hoog S."/>
            <person name="Gorbushina A."/>
            <person name="Walker B."/>
            <person name="Young S.K."/>
            <person name="Zeng Q."/>
            <person name="Gargeya S."/>
            <person name="Fitzgerald M."/>
            <person name="Haas B."/>
            <person name="Abouelleil A."/>
            <person name="Allen A.W."/>
            <person name="Alvarado L."/>
            <person name="Arachchi H.M."/>
            <person name="Berlin A.M."/>
            <person name="Chapman S.B."/>
            <person name="Gainer-Dewar J."/>
            <person name="Goldberg J."/>
            <person name="Griggs A."/>
            <person name="Gujja S."/>
            <person name="Hansen M."/>
            <person name="Howarth C."/>
            <person name="Imamovic A."/>
            <person name="Ireland A."/>
            <person name="Larimer J."/>
            <person name="McCowan C."/>
            <person name="Murphy C."/>
            <person name="Pearson M."/>
            <person name="Poon T.W."/>
            <person name="Priest M."/>
            <person name="Roberts A."/>
            <person name="Saif S."/>
            <person name="Shea T."/>
            <person name="Sisk P."/>
            <person name="Sykes S."/>
            <person name="Wortman J."/>
            <person name="Nusbaum C."/>
            <person name="Birren B."/>
        </authorList>
    </citation>
    <scope>NUCLEOTIDE SEQUENCE [LARGE SCALE GENOMIC DNA]</scope>
    <source>
        <strain evidence="3 4">CBS 606.96</strain>
    </source>
</reference>
<dbReference type="AlphaFoldDB" id="W9YES5"/>
<evidence type="ECO:0000259" key="2">
    <source>
        <dbReference type="Pfam" id="PF15463"/>
    </source>
</evidence>
<feature type="domain" description="Extracellular mutant protein 11 C-terminal" evidence="2">
    <location>
        <begin position="385"/>
        <end position="517"/>
    </location>
</feature>
<proteinExistence type="predicted"/>
<feature type="region of interest" description="Disordered" evidence="1">
    <location>
        <begin position="403"/>
        <end position="422"/>
    </location>
</feature>
<dbReference type="OrthoDB" id="2159786at2759"/>
<feature type="region of interest" description="Disordered" evidence="1">
    <location>
        <begin position="236"/>
        <end position="258"/>
    </location>
</feature>
<comment type="caution">
    <text evidence="3">The sequence shown here is derived from an EMBL/GenBank/DDBJ whole genome shotgun (WGS) entry which is preliminary data.</text>
</comment>
<feature type="region of interest" description="Disordered" evidence="1">
    <location>
        <begin position="1"/>
        <end position="82"/>
    </location>
</feature>
<dbReference type="EMBL" id="AMGY01000006">
    <property type="protein sequence ID" value="EXJ80804.1"/>
    <property type="molecule type" value="Genomic_DNA"/>
</dbReference>
<feature type="region of interest" description="Disordered" evidence="1">
    <location>
        <begin position="326"/>
        <end position="381"/>
    </location>
</feature>
<feature type="compositionally biased region" description="Polar residues" evidence="1">
    <location>
        <begin position="1"/>
        <end position="26"/>
    </location>
</feature>
<evidence type="ECO:0000313" key="4">
    <source>
        <dbReference type="Proteomes" id="UP000019478"/>
    </source>
</evidence>
<evidence type="ECO:0000313" key="3">
    <source>
        <dbReference type="EMBL" id="EXJ80804.1"/>
    </source>
</evidence>
<gene>
    <name evidence="3" type="ORF">A1O3_07088</name>
</gene>
<dbReference type="InterPro" id="IPR029178">
    <property type="entry name" value="Ecm11_C"/>
</dbReference>
<dbReference type="Proteomes" id="UP000019478">
    <property type="component" value="Unassembled WGS sequence"/>
</dbReference>
<name>W9YES5_9EURO</name>
<feature type="compositionally biased region" description="Low complexity" evidence="1">
    <location>
        <begin position="347"/>
        <end position="356"/>
    </location>
</feature>
<feature type="compositionally biased region" description="Polar residues" evidence="1">
    <location>
        <begin position="237"/>
        <end position="248"/>
    </location>
</feature>
<keyword evidence="4" id="KW-1185">Reference proteome</keyword>
<organism evidence="3 4">
    <name type="scientific">Capronia epimyces CBS 606.96</name>
    <dbReference type="NCBI Taxonomy" id="1182542"/>
    <lineage>
        <taxon>Eukaryota</taxon>
        <taxon>Fungi</taxon>
        <taxon>Dikarya</taxon>
        <taxon>Ascomycota</taxon>
        <taxon>Pezizomycotina</taxon>
        <taxon>Eurotiomycetes</taxon>
        <taxon>Chaetothyriomycetidae</taxon>
        <taxon>Chaetothyriales</taxon>
        <taxon>Herpotrichiellaceae</taxon>
        <taxon>Capronia</taxon>
    </lineage>
</organism>
<evidence type="ECO:0000256" key="1">
    <source>
        <dbReference type="SAM" id="MobiDB-lite"/>
    </source>
</evidence>
<dbReference type="GeneID" id="19171192"/>
<dbReference type="Pfam" id="PF15463">
    <property type="entry name" value="ECM11"/>
    <property type="match status" value="1"/>
</dbReference>
<feature type="compositionally biased region" description="Polar residues" evidence="1">
    <location>
        <begin position="336"/>
        <end position="346"/>
    </location>
</feature>
<feature type="compositionally biased region" description="Basic and acidic residues" evidence="1">
    <location>
        <begin position="47"/>
        <end position="63"/>
    </location>
</feature>
<dbReference type="STRING" id="1182542.W9YES5"/>
<feature type="compositionally biased region" description="Basic and acidic residues" evidence="1">
    <location>
        <begin position="28"/>
        <end position="40"/>
    </location>
</feature>